<name>A0A0R1XI16_9LACO</name>
<feature type="transmembrane region" description="Helical" evidence="2">
    <location>
        <begin position="104"/>
        <end position="128"/>
    </location>
</feature>
<dbReference type="PANTHER" id="PTHR43592:SF15">
    <property type="entry name" value="CAAX AMINO TERMINAL PROTEASE FAMILY PROTEIN"/>
    <property type="match status" value="1"/>
</dbReference>
<dbReference type="GO" id="GO:0080120">
    <property type="term" value="P:CAAX-box protein maturation"/>
    <property type="evidence" value="ECO:0007669"/>
    <property type="project" value="UniProtKB-ARBA"/>
</dbReference>
<dbReference type="eggNOG" id="COG1266">
    <property type="taxonomic scope" value="Bacteria"/>
</dbReference>
<keyword evidence="2" id="KW-0812">Transmembrane</keyword>
<accession>A0A0R1XI16</accession>
<feature type="transmembrane region" description="Helical" evidence="2">
    <location>
        <begin position="12"/>
        <end position="31"/>
    </location>
</feature>
<evidence type="ECO:0000256" key="1">
    <source>
        <dbReference type="ARBA" id="ARBA00009067"/>
    </source>
</evidence>
<dbReference type="PANTHER" id="PTHR43592">
    <property type="entry name" value="CAAX AMINO TERMINAL PROTEASE"/>
    <property type="match status" value="1"/>
</dbReference>
<reference evidence="4 5" key="1">
    <citation type="journal article" date="2015" name="Genome Announc.">
        <title>Expanding the biotechnology potential of lactobacilli through comparative genomics of 213 strains and associated genera.</title>
        <authorList>
            <person name="Sun Z."/>
            <person name="Harris H.M."/>
            <person name="McCann A."/>
            <person name="Guo C."/>
            <person name="Argimon S."/>
            <person name="Zhang W."/>
            <person name="Yang X."/>
            <person name="Jeffery I.B."/>
            <person name="Cooney J.C."/>
            <person name="Kagawa T.F."/>
            <person name="Liu W."/>
            <person name="Song Y."/>
            <person name="Salvetti E."/>
            <person name="Wrobel A."/>
            <person name="Rasinkangas P."/>
            <person name="Parkhill J."/>
            <person name="Rea M.C."/>
            <person name="O'Sullivan O."/>
            <person name="Ritari J."/>
            <person name="Douillard F.P."/>
            <person name="Paul Ross R."/>
            <person name="Yang R."/>
            <person name="Briner A.E."/>
            <person name="Felis G.E."/>
            <person name="de Vos W.M."/>
            <person name="Barrangou R."/>
            <person name="Klaenhammer T.R."/>
            <person name="Caufield P.W."/>
            <person name="Cui Y."/>
            <person name="Zhang H."/>
            <person name="O'Toole P.W."/>
        </authorList>
    </citation>
    <scope>NUCLEOTIDE SEQUENCE [LARGE SCALE GENOMIC DNA]</scope>
    <source>
        <strain evidence="4 5">DSM 16991</strain>
    </source>
</reference>
<feature type="transmembrane region" description="Helical" evidence="2">
    <location>
        <begin position="43"/>
        <end position="60"/>
    </location>
</feature>
<sequence>MRLLVSKIKQHSIASIITFWLLMFVFDEFISSPLIGLIKAPDIVLDVIFKTLELTAGILFNQWLTRQPIHWRAAIGKNSIIMLAIMAAIMVGATVSKLNNLADATIVAVIAAGPEEFLFRGVIFASLLANLKIQALPHRVWAAILLSSAMFSLYHFGNIVDQGLYFTLMQMIEAFGMGCLLSALYVRKGSLLFPMVLHGFIDYTITVTQGYATVITSAGNPAGTLLAAIFHMVLYIGLAVLICKPDSDSQLRGQVVAVAGRDV</sequence>
<comment type="caution">
    <text evidence="4">The sequence shown here is derived from an EMBL/GenBank/DDBJ whole genome shotgun (WGS) entry which is preliminary data.</text>
</comment>
<dbReference type="Pfam" id="PF02517">
    <property type="entry name" value="Rce1-like"/>
    <property type="match status" value="1"/>
</dbReference>
<dbReference type="InterPro" id="IPR003675">
    <property type="entry name" value="Rce1/LyrA-like_dom"/>
</dbReference>
<dbReference type="PATRIC" id="fig|1122147.4.peg.2266"/>
<proteinExistence type="inferred from homology"/>
<dbReference type="RefSeq" id="WP_027828786.1">
    <property type="nucleotide sequence ID" value="NZ_AUEH01000029.1"/>
</dbReference>
<evidence type="ECO:0000313" key="4">
    <source>
        <dbReference type="EMBL" id="KRM28100.1"/>
    </source>
</evidence>
<feature type="transmembrane region" description="Helical" evidence="2">
    <location>
        <begin position="224"/>
        <end position="243"/>
    </location>
</feature>
<evidence type="ECO:0000256" key="2">
    <source>
        <dbReference type="SAM" id="Phobius"/>
    </source>
</evidence>
<keyword evidence="2" id="KW-0472">Membrane</keyword>
<organism evidence="4 5">
    <name type="scientific">Schleiferilactobacillus harbinensis DSM 16991</name>
    <dbReference type="NCBI Taxonomy" id="1122147"/>
    <lineage>
        <taxon>Bacteria</taxon>
        <taxon>Bacillati</taxon>
        <taxon>Bacillota</taxon>
        <taxon>Bacilli</taxon>
        <taxon>Lactobacillales</taxon>
        <taxon>Lactobacillaceae</taxon>
        <taxon>Schleiferilactobacillus</taxon>
    </lineage>
</organism>
<evidence type="ECO:0000313" key="5">
    <source>
        <dbReference type="Proteomes" id="UP000050949"/>
    </source>
</evidence>
<dbReference type="EMBL" id="AZFW01000037">
    <property type="protein sequence ID" value="KRM28100.1"/>
    <property type="molecule type" value="Genomic_DNA"/>
</dbReference>
<gene>
    <name evidence="4" type="ORF">FC91_GL002191</name>
</gene>
<dbReference type="AlphaFoldDB" id="A0A0R1XI16"/>
<comment type="similarity">
    <text evidence="1">Belongs to the UPF0177 family.</text>
</comment>
<keyword evidence="2" id="KW-1133">Transmembrane helix</keyword>
<protein>
    <recommendedName>
        <fullName evidence="3">CAAX prenyl protease 2/Lysostaphin resistance protein A-like domain-containing protein</fullName>
    </recommendedName>
</protein>
<feature type="domain" description="CAAX prenyl protease 2/Lysostaphin resistance protein A-like" evidence="3">
    <location>
        <begin position="100"/>
        <end position="203"/>
    </location>
</feature>
<feature type="transmembrane region" description="Helical" evidence="2">
    <location>
        <begin position="80"/>
        <end position="98"/>
    </location>
</feature>
<feature type="transmembrane region" description="Helical" evidence="2">
    <location>
        <begin position="163"/>
        <end position="184"/>
    </location>
</feature>
<dbReference type="OrthoDB" id="2297975at2"/>
<dbReference type="Proteomes" id="UP000050949">
    <property type="component" value="Unassembled WGS sequence"/>
</dbReference>
<evidence type="ECO:0000259" key="3">
    <source>
        <dbReference type="Pfam" id="PF02517"/>
    </source>
</evidence>
<dbReference type="GO" id="GO:0004175">
    <property type="term" value="F:endopeptidase activity"/>
    <property type="evidence" value="ECO:0007669"/>
    <property type="project" value="UniProtKB-ARBA"/>
</dbReference>
<feature type="transmembrane region" description="Helical" evidence="2">
    <location>
        <begin position="140"/>
        <end position="157"/>
    </location>
</feature>
<feature type="transmembrane region" description="Helical" evidence="2">
    <location>
        <begin position="191"/>
        <end position="212"/>
    </location>
</feature>